<evidence type="ECO:0000313" key="4">
    <source>
        <dbReference type="Proteomes" id="UP001218218"/>
    </source>
</evidence>
<protein>
    <recommendedName>
        <fullName evidence="2">Serine hydrolase domain-containing protein</fullName>
    </recommendedName>
</protein>
<feature type="signal peptide" evidence="1">
    <location>
        <begin position="1"/>
        <end position="26"/>
    </location>
</feature>
<dbReference type="Proteomes" id="UP001218218">
    <property type="component" value="Unassembled WGS sequence"/>
</dbReference>
<evidence type="ECO:0000259" key="2">
    <source>
        <dbReference type="Pfam" id="PF03959"/>
    </source>
</evidence>
<evidence type="ECO:0000256" key="1">
    <source>
        <dbReference type="SAM" id="SignalP"/>
    </source>
</evidence>
<evidence type="ECO:0000313" key="3">
    <source>
        <dbReference type="EMBL" id="KAJ7336359.1"/>
    </source>
</evidence>
<dbReference type="InterPro" id="IPR005645">
    <property type="entry name" value="FSH-like_dom"/>
</dbReference>
<sequence length="112" mass="12802">MLNIFVLHGFVMPWWLLCQTLEVGDSRWEVVVSWWSTELSERQYDGIIGLSQGSAMAVLLLSMVNHPERVPGFSPAKKQDIKFGIFCSGVLFRTLLFMRIYMGSLIYPPCTL</sequence>
<proteinExistence type="predicted"/>
<comment type="caution">
    <text evidence="3">The sequence shown here is derived from an EMBL/GenBank/DDBJ whole genome shotgun (WGS) entry which is preliminary data.</text>
</comment>
<gene>
    <name evidence="3" type="ORF">DFH08DRAFT_287127</name>
</gene>
<dbReference type="InterPro" id="IPR029058">
    <property type="entry name" value="AB_hydrolase_fold"/>
</dbReference>
<dbReference type="Pfam" id="PF03959">
    <property type="entry name" value="FSH1"/>
    <property type="match status" value="1"/>
</dbReference>
<name>A0AAD6ZRU8_9AGAR</name>
<feature type="chain" id="PRO_5042155819" description="Serine hydrolase domain-containing protein" evidence="1">
    <location>
        <begin position="27"/>
        <end position="112"/>
    </location>
</feature>
<reference evidence="3" key="1">
    <citation type="submission" date="2023-03" db="EMBL/GenBank/DDBJ databases">
        <title>Massive genome expansion in bonnet fungi (Mycena s.s.) driven by repeated elements and novel gene families across ecological guilds.</title>
        <authorList>
            <consortium name="Lawrence Berkeley National Laboratory"/>
            <person name="Harder C.B."/>
            <person name="Miyauchi S."/>
            <person name="Viragh M."/>
            <person name="Kuo A."/>
            <person name="Thoen E."/>
            <person name="Andreopoulos B."/>
            <person name="Lu D."/>
            <person name="Skrede I."/>
            <person name="Drula E."/>
            <person name="Henrissat B."/>
            <person name="Morin E."/>
            <person name="Kohler A."/>
            <person name="Barry K."/>
            <person name="LaButti K."/>
            <person name="Morin E."/>
            <person name="Salamov A."/>
            <person name="Lipzen A."/>
            <person name="Mereny Z."/>
            <person name="Hegedus B."/>
            <person name="Baldrian P."/>
            <person name="Stursova M."/>
            <person name="Weitz H."/>
            <person name="Taylor A."/>
            <person name="Grigoriev I.V."/>
            <person name="Nagy L.G."/>
            <person name="Martin F."/>
            <person name="Kauserud H."/>
        </authorList>
    </citation>
    <scope>NUCLEOTIDE SEQUENCE</scope>
    <source>
        <strain evidence="3">CBHHK002</strain>
    </source>
</reference>
<keyword evidence="4" id="KW-1185">Reference proteome</keyword>
<organism evidence="3 4">
    <name type="scientific">Mycena albidolilacea</name>
    <dbReference type="NCBI Taxonomy" id="1033008"/>
    <lineage>
        <taxon>Eukaryota</taxon>
        <taxon>Fungi</taxon>
        <taxon>Dikarya</taxon>
        <taxon>Basidiomycota</taxon>
        <taxon>Agaricomycotina</taxon>
        <taxon>Agaricomycetes</taxon>
        <taxon>Agaricomycetidae</taxon>
        <taxon>Agaricales</taxon>
        <taxon>Marasmiineae</taxon>
        <taxon>Mycenaceae</taxon>
        <taxon>Mycena</taxon>
    </lineage>
</organism>
<dbReference type="Gene3D" id="3.40.50.1820">
    <property type="entry name" value="alpha/beta hydrolase"/>
    <property type="match status" value="1"/>
</dbReference>
<feature type="domain" description="Serine hydrolase" evidence="2">
    <location>
        <begin position="41"/>
        <end position="101"/>
    </location>
</feature>
<keyword evidence="1" id="KW-0732">Signal</keyword>
<accession>A0AAD6ZRU8</accession>
<dbReference type="AlphaFoldDB" id="A0AAD6ZRU8"/>
<dbReference type="EMBL" id="JARIHO010000031">
    <property type="protein sequence ID" value="KAJ7336359.1"/>
    <property type="molecule type" value="Genomic_DNA"/>
</dbReference>